<evidence type="ECO:0000313" key="3">
    <source>
        <dbReference type="EMBL" id="GAA4737316.1"/>
    </source>
</evidence>
<keyword evidence="1" id="KW-0812">Transmembrane</keyword>
<dbReference type="RefSeq" id="WP_345311983.1">
    <property type="nucleotide sequence ID" value="NZ_BAABIE010000001.1"/>
</dbReference>
<comment type="caution">
    <text evidence="3">The sequence shown here is derived from an EMBL/GenBank/DDBJ whole genome shotgun (WGS) entry which is preliminary data.</text>
</comment>
<dbReference type="PANTHER" id="PTHR36933">
    <property type="entry name" value="SLL0788 PROTEIN"/>
    <property type="match status" value="1"/>
</dbReference>
<dbReference type="PANTHER" id="PTHR36933:SF1">
    <property type="entry name" value="SLL0788 PROTEIN"/>
    <property type="match status" value="1"/>
</dbReference>
<evidence type="ECO:0000259" key="2">
    <source>
        <dbReference type="Pfam" id="PF03713"/>
    </source>
</evidence>
<dbReference type="EMBL" id="BAABIE010000001">
    <property type="protein sequence ID" value="GAA4737316.1"/>
    <property type="molecule type" value="Genomic_DNA"/>
</dbReference>
<keyword evidence="1" id="KW-0472">Membrane</keyword>
<accession>A0ABP8YR11</accession>
<gene>
    <name evidence="3" type="ORF">GCM10023217_00240</name>
</gene>
<feature type="transmembrane region" description="Helical" evidence="1">
    <location>
        <begin position="12"/>
        <end position="32"/>
    </location>
</feature>
<feature type="domain" description="DUF305" evidence="2">
    <location>
        <begin position="54"/>
        <end position="215"/>
    </location>
</feature>
<dbReference type="Gene3D" id="1.20.1260.10">
    <property type="match status" value="1"/>
</dbReference>
<proteinExistence type="predicted"/>
<organism evidence="3 4">
    <name type="scientific">Gordonia alkaliphila</name>
    <dbReference type="NCBI Taxonomy" id="1053547"/>
    <lineage>
        <taxon>Bacteria</taxon>
        <taxon>Bacillati</taxon>
        <taxon>Actinomycetota</taxon>
        <taxon>Actinomycetes</taxon>
        <taxon>Mycobacteriales</taxon>
        <taxon>Gordoniaceae</taxon>
        <taxon>Gordonia</taxon>
    </lineage>
</organism>
<dbReference type="Proteomes" id="UP001500822">
    <property type="component" value="Unassembled WGS sequence"/>
</dbReference>
<sequence length="226" mass="23856">MTAPSTHLRHRLVLGLAISTLAVFAAIAGFLLRPLMIDDAGPVGSAPPSLSAVEVGFLQDMLGHHQQAVAMGKLIDRPGVDDAVRTLGRQIAVTQQFEMGTMSGWLRMQDEPLANPTPMNWMTRYGAVAEPHAAGQHGEATGAHEMPGMATPDELAALGTLPARAAEDQFLKLMQAHHYGGIAMAQDLTARSPNGLVAQLAAGMVSTQSKETALIGVMLNERGIHS</sequence>
<dbReference type="Pfam" id="PF03713">
    <property type="entry name" value="DUF305"/>
    <property type="match status" value="1"/>
</dbReference>
<evidence type="ECO:0000256" key="1">
    <source>
        <dbReference type="SAM" id="Phobius"/>
    </source>
</evidence>
<protein>
    <submittedName>
        <fullName evidence="3">DUF305 domain-containing protein</fullName>
    </submittedName>
</protein>
<keyword evidence="1" id="KW-1133">Transmembrane helix</keyword>
<dbReference type="InterPro" id="IPR005183">
    <property type="entry name" value="DUF305_CopM-like"/>
</dbReference>
<keyword evidence="4" id="KW-1185">Reference proteome</keyword>
<dbReference type="InterPro" id="IPR012347">
    <property type="entry name" value="Ferritin-like"/>
</dbReference>
<evidence type="ECO:0000313" key="4">
    <source>
        <dbReference type="Proteomes" id="UP001500822"/>
    </source>
</evidence>
<reference evidence="4" key="1">
    <citation type="journal article" date="2019" name="Int. J. Syst. Evol. Microbiol.">
        <title>The Global Catalogue of Microorganisms (GCM) 10K type strain sequencing project: providing services to taxonomists for standard genome sequencing and annotation.</title>
        <authorList>
            <consortium name="The Broad Institute Genomics Platform"/>
            <consortium name="The Broad Institute Genome Sequencing Center for Infectious Disease"/>
            <person name="Wu L."/>
            <person name="Ma J."/>
        </authorList>
    </citation>
    <scope>NUCLEOTIDE SEQUENCE [LARGE SCALE GENOMIC DNA]</scope>
    <source>
        <strain evidence="4">JCM 18077</strain>
    </source>
</reference>
<name>A0ABP8YR11_9ACTN</name>